<evidence type="ECO:0000313" key="2">
    <source>
        <dbReference type="Proteomes" id="UP000887159"/>
    </source>
</evidence>
<protein>
    <submittedName>
        <fullName evidence="1">Uncharacterized protein</fullName>
    </submittedName>
</protein>
<gene>
    <name evidence="1" type="ORF">TNCV_1996541</name>
</gene>
<accession>A0A8X6RPZ8</accession>
<keyword evidence="2" id="KW-1185">Reference proteome</keyword>
<comment type="caution">
    <text evidence="1">The sequence shown here is derived from an EMBL/GenBank/DDBJ whole genome shotgun (WGS) entry which is preliminary data.</text>
</comment>
<sequence>MSKENKWLKYLLRKQVVVIRNLYKRGYAIASNGSPHPDIKHLCSVALENTLWKQTSPSVTSDAYSLTNVLQTVGRFIGENDLLPQGIPCTVLLSPLKSDASVVQQQGNPVERSHSTQLMLQHTATNCGIRQLNTCTRAPTSVLLHARTLYCPSQTHE</sequence>
<dbReference type="EMBL" id="BMAU01021195">
    <property type="protein sequence ID" value="GFX96922.1"/>
    <property type="molecule type" value="Genomic_DNA"/>
</dbReference>
<evidence type="ECO:0000313" key="1">
    <source>
        <dbReference type="EMBL" id="GFX96922.1"/>
    </source>
</evidence>
<proteinExistence type="predicted"/>
<reference evidence="1" key="1">
    <citation type="submission" date="2020-08" db="EMBL/GenBank/DDBJ databases">
        <title>Multicomponent nature underlies the extraordinary mechanical properties of spider dragline silk.</title>
        <authorList>
            <person name="Kono N."/>
            <person name="Nakamura H."/>
            <person name="Mori M."/>
            <person name="Yoshida Y."/>
            <person name="Ohtoshi R."/>
            <person name="Malay A.D."/>
            <person name="Moran D.A.P."/>
            <person name="Tomita M."/>
            <person name="Numata K."/>
            <person name="Arakawa K."/>
        </authorList>
    </citation>
    <scope>NUCLEOTIDE SEQUENCE</scope>
</reference>
<organism evidence="1 2">
    <name type="scientific">Trichonephila clavipes</name>
    <name type="common">Golden silk orbweaver</name>
    <name type="synonym">Nephila clavipes</name>
    <dbReference type="NCBI Taxonomy" id="2585209"/>
    <lineage>
        <taxon>Eukaryota</taxon>
        <taxon>Metazoa</taxon>
        <taxon>Ecdysozoa</taxon>
        <taxon>Arthropoda</taxon>
        <taxon>Chelicerata</taxon>
        <taxon>Arachnida</taxon>
        <taxon>Araneae</taxon>
        <taxon>Araneomorphae</taxon>
        <taxon>Entelegynae</taxon>
        <taxon>Araneoidea</taxon>
        <taxon>Nephilidae</taxon>
        <taxon>Trichonephila</taxon>
    </lineage>
</organism>
<dbReference type="AlphaFoldDB" id="A0A8X6RPZ8"/>
<name>A0A8X6RPZ8_TRICX</name>
<dbReference type="Proteomes" id="UP000887159">
    <property type="component" value="Unassembled WGS sequence"/>
</dbReference>